<evidence type="ECO:0000313" key="2">
    <source>
        <dbReference type="EMBL" id="CAG9532836.1"/>
    </source>
</evidence>
<evidence type="ECO:0000313" key="3">
    <source>
        <dbReference type="Proteomes" id="UP000746747"/>
    </source>
</evidence>
<protein>
    <recommendedName>
        <fullName evidence="4">Fork-head domain-containing protein</fullName>
    </recommendedName>
</protein>
<dbReference type="InterPro" id="IPR036390">
    <property type="entry name" value="WH_DNA-bd_sf"/>
</dbReference>
<proteinExistence type="predicted"/>
<dbReference type="SUPFAM" id="SSF46785">
    <property type="entry name" value="Winged helix' DNA-binding domain"/>
    <property type="match status" value="1"/>
</dbReference>
<organism evidence="2 3">
    <name type="scientific">Cercopithifilaria johnstoni</name>
    <dbReference type="NCBI Taxonomy" id="2874296"/>
    <lineage>
        <taxon>Eukaryota</taxon>
        <taxon>Metazoa</taxon>
        <taxon>Ecdysozoa</taxon>
        <taxon>Nematoda</taxon>
        <taxon>Chromadorea</taxon>
        <taxon>Rhabditida</taxon>
        <taxon>Spirurina</taxon>
        <taxon>Spiruromorpha</taxon>
        <taxon>Filarioidea</taxon>
        <taxon>Onchocercidae</taxon>
        <taxon>Cercopithifilaria</taxon>
    </lineage>
</organism>
<feature type="region of interest" description="Disordered" evidence="1">
    <location>
        <begin position="1"/>
        <end position="28"/>
    </location>
</feature>
<sequence length="229" mass="26163">MPAEVVGTVGENEGRRADEVDDKSEEENGADDLKCLDWLVNYRLPEYFVSLDDSFHQKNLFRNSNDGSASEDMYCEDNDYVAIEQVIYDTSAEKRLAKKCSLLCWIFRVLATSSERQLSLNDIYHRFLVLNSDRGKLPPNWKFSVGETLLNSKCFIYKHSLWSINADFALKHEHDALAQGLSHRCPPSVSSTCEIVDISNKSSSSNNMLRNFQPHEVKRQSCETRKIIA</sequence>
<accession>A0A8J2M144</accession>
<dbReference type="EMBL" id="CAKAEH010001077">
    <property type="protein sequence ID" value="CAG9532836.1"/>
    <property type="molecule type" value="Genomic_DNA"/>
</dbReference>
<evidence type="ECO:0008006" key="4">
    <source>
        <dbReference type="Google" id="ProtNLM"/>
    </source>
</evidence>
<name>A0A8J2M144_9BILA</name>
<gene>
    <name evidence="2" type="ORF">CJOHNSTONI_LOCUS3112</name>
</gene>
<dbReference type="OrthoDB" id="5807226at2759"/>
<dbReference type="Proteomes" id="UP000746747">
    <property type="component" value="Unassembled WGS sequence"/>
</dbReference>
<comment type="caution">
    <text evidence="2">The sequence shown here is derived from an EMBL/GenBank/DDBJ whole genome shotgun (WGS) entry which is preliminary data.</text>
</comment>
<evidence type="ECO:0000256" key="1">
    <source>
        <dbReference type="SAM" id="MobiDB-lite"/>
    </source>
</evidence>
<keyword evidence="3" id="KW-1185">Reference proteome</keyword>
<feature type="compositionally biased region" description="Acidic residues" evidence="1">
    <location>
        <begin position="19"/>
        <end position="28"/>
    </location>
</feature>
<reference evidence="2" key="1">
    <citation type="submission" date="2021-09" db="EMBL/GenBank/DDBJ databases">
        <authorList>
            <consortium name="Pathogen Informatics"/>
        </authorList>
    </citation>
    <scope>NUCLEOTIDE SEQUENCE</scope>
</reference>
<dbReference type="AlphaFoldDB" id="A0A8J2M144"/>